<feature type="non-terminal residue" evidence="1">
    <location>
        <position position="54"/>
    </location>
</feature>
<protein>
    <recommendedName>
        <fullName evidence="3">Reverse transcriptase Ty1/copia-type domain-containing protein</fullName>
    </recommendedName>
</protein>
<evidence type="ECO:0000313" key="1">
    <source>
        <dbReference type="EMBL" id="ODV83955.1"/>
    </source>
</evidence>
<reference evidence="2" key="1">
    <citation type="submission" date="2016-04" db="EMBL/GenBank/DDBJ databases">
        <title>Comparative genomics of biotechnologically important yeasts.</title>
        <authorList>
            <consortium name="DOE Joint Genome Institute"/>
            <person name="Riley R."/>
            <person name="Haridas S."/>
            <person name="Wolfe K.H."/>
            <person name="Lopes M.R."/>
            <person name="Hittinger C.T."/>
            <person name="Goker M."/>
            <person name="Salamov A."/>
            <person name="Wisecaver J."/>
            <person name="Long T.M."/>
            <person name="Aerts A.L."/>
            <person name="Barry K."/>
            <person name="Choi C."/>
            <person name="Clum A."/>
            <person name="Coughlan A.Y."/>
            <person name="Deshpande S."/>
            <person name="Douglass A.P."/>
            <person name="Hanson S.J."/>
            <person name="Klenk H.-P."/>
            <person name="Labutti K."/>
            <person name="Lapidus A."/>
            <person name="Lindquist E."/>
            <person name="Lipzen A."/>
            <person name="Meier-Kolthoff J.P."/>
            <person name="Ohm R.A."/>
            <person name="Otillar R.P."/>
            <person name="Pangilinan J."/>
            <person name="Peng Y."/>
            <person name="Rokas A."/>
            <person name="Rosa C.A."/>
            <person name="Scheuner C."/>
            <person name="Sibirny A.A."/>
            <person name="Slot J.C."/>
            <person name="Stielow J.B."/>
            <person name="Sun H."/>
            <person name="Kurtzman C.P."/>
            <person name="Blackwell M."/>
            <person name="Grigoriev I.V."/>
            <person name="Jeffries T.W."/>
        </authorList>
    </citation>
    <scope>NUCLEOTIDE SEQUENCE [LARGE SCALE GENOMIC DNA]</scope>
    <source>
        <strain evidence="2">NRRL YB-2248</strain>
    </source>
</reference>
<organism evidence="1 2">
    <name type="scientific">[Candida] arabinofermentans NRRL YB-2248</name>
    <dbReference type="NCBI Taxonomy" id="983967"/>
    <lineage>
        <taxon>Eukaryota</taxon>
        <taxon>Fungi</taxon>
        <taxon>Dikarya</taxon>
        <taxon>Ascomycota</taxon>
        <taxon>Saccharomycotina</taxon>
        <taxon>Pichiomycetes</taxon>
        <taxon>Pichiales</taxon>
        <taxon>Pichiaceae</taxon>
        <taxon>Ogataea</taxon>
        <taxon>Ogataea/Candida clade</taxon>
    </lineage>
</organism>
<proteinExistence type="predicted"/>
<feature type="non-terminal residue" evidence="1">
    <location>
        <position position="1"/>
    </location>
</feature>
<evidence type="ECO:0000313" key="2">
    <source>
        <dbReference type="Proteomes" id="UP000094801"/>
    </source>
</evidence>
<sequence length="54" mass="6335">RYFKDAISSPEAGLWKAAMEKEMNSQLENHTWQLVDLPHGRRAIGCRYVFIIKE</sequence>
<keyword evidence="2" id="KW-1185">Reference proteome</keyword>
<gene>
    <name evidence="1" type="ORF">CANARDRAFT_183949</name>
</gene>
<dbReference type="Proteomes" id="UP000094801">
    <property type="component" value="Unassembled WGS sequence"/>
</dbReference>
<name>A0A1E4SWR6_9ASCO</name>
<dbReference type="EMBL" id="KV453859">
    <property type="protein sequence ID" value="ODV83955.1"/>
    <property type="molecule type" value="Genomic_DNA"/>
</dbReference>
<evidence type="ECO:0008006" key="3">
    <source>
        <dbReference type="Google" id="ProtNLM"/>
    </source>
</evidence>
<dbReference type="AlphaFoldDB" id="A0A1E4SWR6"/>
<dbReference type="OrthoDB" id="4092852at2759"/>
<accession>A0A1E4SWR6</accession>